<keyword evidence="3" id="KW-1185">Reference proteome</keyword>
<keyword evidence="1" id="KW-0812">Transmembrane</keyword>
<feature type="transmembrane region" description="Helical" evidence="1">
    <location>
        <begin position="41"/>
        <end position="62"/>
    </location>
</feature>
<dbReference type="AlphaFoldDB" id="A0A5S9IV89"/>
<evidence type="ECO:0000313" key="3">
    <source>
        <dbReference type="Proteomes" id="UP000326354"/>
    </source>
</evidence>
<reference evidence="2 3" key="1">
    <citation type="submission" date="2019-08" db="EMBL/GenBank/DDBJ databases">
        <title>Complete genome sequence of Candidatus Uab amorphum.</title>
        <authorList>
            <person name="Shiratori T."/>
            <person name="Suzuki S."/>
            <person name="Kakizawa Y."/>
            <person name="Ishida K."/>
        </authorList>
    </citation>
    <scope>NUCLEOTIDE SEQUENCE [LARGE SCALE GENOMIC DNA]</scope>
    <source>
        <strain evidence="2 3">SRT547</strain>
    </source>
</reference>
<protein>
    <submittedName>
        <fullName evidence="2">Uncharacterized protein</fullName>
    </submittedName>
</protein>
<gene>
    <name evidence="2" type="ORF">UABAM_06337</name>
</gene>
<proteinExistence type="predicted"/>
<feature type="transmembrane region" description="Helical" evidence="1">
    <location>
        <begin position="6"/>
        <end position="29"/>
    </location>
</feature>
<feature type="transmembrane region" description="Helical" evidence="1">
    <location>
        <begin position="74"/>
        <end position="97"/>
    </location>
</feature>
<name>A0A5S9IV89_UABAM</name>
<dbReference type="KEGG" id="uam:UABAM_06337"/>
<sequence length="105" mass="11867">MLTLFIRNTLVVLASVFGSVSAIFAAMVFSPPTEIFPVQKIYLYLFLCAFLCVTCIVALYIMAKKNNSSSDMDLLLWLINGLISTFVLIALLTYLLLRTFREELM</sequence>
<evidence type="ECO:0000313" key="2">
    <source>
        <dbReference type="EMBL" id="BBM87922.1"/>
    </source>
</evidence>
<keyword evidence="1" id="KW-0472">Membrane</keyword>
<organism evidence="2 3">
    <name type="scientific">Uabimicrobium amorphum</name>
    <dbReference type="NCBI Taxonomy" id="2596890"/>
    <lineage>
        <taxon>Bacteria</taxon>
        <taxon>Pseudomonadati</taxon>
        <taxon>Planctomycetota</taxon>
        <taxon>Candidatus Uabimicrobiia</taxon>
        <taxon>Candidatus Uabimicrobiales</taxon>
        <taxon>Candidatus Uabimicrobiaceae</taxon>
        <taxon>Candidatus Uabimicrobium</taxon>
    </lineage>
</organism>
<evidence type="ECO:0000256" key="1">
    <source>
        <dbReference type="SAM" id="Phobius"/>
    </source>
</evidence>
<dbReference type="EMBL" id="AP019860">
    <property type="protein sequence ID" value="BBM87922.1"/>
    <property type="molecule type" value="Genomic_DNA"/>
</dbReference>
<accession>A0A5S9IV89</accession>
<dbReference type="Proteomes" id="UP000326354">
    <property type="component" value="Chromosome"/>
</dbReference>
<keyword evidence="1" id="KW-1133">Transmembrane helix</keyword>